<comment type="caution">
    <text evidence="10">The sequence shown here is derived from an EMBL/GenBank/DDBJ whole genome shotgun (WGS) entry which is preliminary data.</text>
</comment>
<keyword evidence="2" id="KW-0964">Secreted</keyword>
<gene>
    <name evidence="10" type="ORF">ANN_03394</name>
</gene>
<evidence type="ECO:0000256" key="2">
    <source>
        <dbReference type="ARBA" id="ARBA00022525"/>
    </source>
</evidence>
<evidence type="ECO:0000259" key="9">
    <source>
        <dbReference type="PROSITE" id="PS50287"/>
    </source>
</evidence>
<dbReference type="SUPFAM" id="SSF57440">
    <property type="entry name" value="Kringle-like"/>
    <property type="match status" value="1"/>
</dbReference>
<organism evidence="10 11">
    <name type="scientific">Periplaneta americana</name>
    <name type="common">American cockroach</name>
    <name type="synonym">Blatta americana</name>
    <dbReference type="NCBI Taxonomy" id="6978"/>
    <lineage>
        <taxon>Eukaryota</taxon>
        <taxon>Metazoa</taxon>
        <taxon>Ecdysozoa</taxon>
        <taxon>Arthropoda</taxon>
        <taxon>Hexapoda</taxon>
        <taxon>Insecta</taxon>
        <taxon>Pterygota</taxon>
        <taxon>Neoptera</taxon>
        <taxon>Polyneoptera</taxon>
        <taxon>Dictyoptera</taxon>
        <taxon>Blattodea</taxon>
        <taxon>Blattoidea</taxon>
        <taxon>Blattidae</taxon>
        <taxon>Blattinae</taxon>
        <taxon>Periplaneta</taxon>
    </lineage>
</organism>
<dbReference type="SUPFAM" id="SSF56487">
    <property type="entry name" value="SRCR-like"/>
    <property type="match status" value="1"/>
</dbReference>
<name>A0ABQ8TYU5_PERAM</name>
<comment type="caution">
    <text evidence="6">Lacks conserved residue(s) required for the propagation of feature annotation.</text>
</comment>
<dbReference type="EMBL" id="JAJSOF020000001">
    <property type="protein sequence ID" value="KAJ4451916.1"/>
    <property type="molecule type" value="Genomic_DNA"/>
</dbReference>
<evidence type="ECO:0000313" key="10">
    <source>
        <dbReference type="EMBL" id="KAJ4451916.1"/>
    </source>
</evidence>
<accession>A0ABQ8TYU5</accession>
<proteinExistence type="predicted"/>
<protein>
    <submittedName>
        <fullName evidence="10">Uncharacterized protein</fullName>
    </submittedName>
</protein>
<dbReference type="InterPro" id="IPR018056">
    <property type="entry name" value="Kringle_CS"/>
</dbReference>
<dbReference type="PRINTS" id="PR00258">
    <property type="entry name" value="SPERACTRCPTR"/>
</dbReference>
<feature type="domain" description="C-type lectin" evidence="7">
    <location>
        <begin position="151"/>
        <end position="262"/>
    </location>
</feature>
<dbReference type="InterPro" id="IPR001304">
    <property type="entry name" value="C-type_lectin-like"/>
</dbReference>
<dbReference type="Pfam" id="PF00530">
    <property type="entry name" value="SRCR"/>
    <property type="match status" value="1"/>
</dbReference>
<feature type="disulfide bond" evidence="6">
    <location>
        <begin position="103"/>
        <end position="113"/>
    </location>
</feature>
<evidence type="ECO:0000256" key="4">
    <source>
        <dbReference type="ARBA" id="ARBA00023157"/>
    </source>
</evidence>
<dbReference type="CDD" id="cd00037">
    <property type="entry name" value="CLECT"/>
    <property type="match status" value="1"/>
</dbReference>
<dbReference type="Gene3D" id="3.10.250.10">
    <property type="entry name" value="SRCR-like domain"/>
    <property type="match status" value="1"/>
</dbReference>
<dbReference type="InterPro" id="IPR016186">
    <property type="entry name" value="C-type_lectin-like/link_sf"/>
</dbReference>
<sequence length="449" mass="50307">MTTTVTTTATPIIIQNATLSENPSGQVLRLRGGPGPWEGYVEVQGPTSGWGLVCDEKHSWTIVEATVVCHQLGYERGAELSWQGRPLKATEDTLRVSVNKVSCGGNEATLSACQLEPQSSTGKQCLVSRDAVGVRCYKNWVSQCQPGEVNHGKKCYRLVVPSVRHALEGFSHGEAIRDCKSRGAQLLDIISQEENDFISEWLIQLHPNITNVLTAGVGVNVQQRPLWVWEGSSAAFKYSKWWPGWANNLKTPPKTGNRPICVVAKRIFPCEHAYHTSDVVTDTAHSHDKTNVKMCAANYFYWDTEDCSITHGHPYICERPLDDIGCVDGDKYNYQGIANVTASGLPCFRWDDPQIIPKLTYRVSERQRNATLTGHNFCRNVGSDPLPWCYAGKGKTREPCSIPTCWSKEWTYLNMLQHWLVSQLEEDSTDFIYQQDGALPYFHKMSSNF</sequence>
<dbReference type="SMART" id="SM00202">
    <property type="entry name" value="SR"/>
    <property type="match status" value="1"/>
</dbReference>
<dbReference type="SUPFAM" id="SSF56436">
    <property type="entry name" value="C-type lectin-like"/>
    <property type="match status" value="1"/>
</dbReference>
<comment type="subcellular location">
    <subcellularLocation>
        <location evidence="1">Secreted</location>
    </subcellularLocation>
</comment>
<evidence type="ECO:0000313" key="11">
    <source>
        <dbReference type="Proteomes" id="UP001148838"/>
    </source>
</evidence>
<dbReference type="PROSITE" id="PS00021">
    <property type="entry name" value="KRINGLE_1"/>
    <property type="match status" value="1"/>
</dbReference>
<evidence type="ECO:0000259" key="7">
    <source>
        <dbReference type="PROSITE" id="PS50041"/>
    </source>
</evidence>
<feature type="domain" description="SRCR" evidence="9">
    <location>
        <begin position="28"/>
        <end position="137"/>
    </location>
</feature>
<dbReference type="Gene3D" id="2.40.20.10">
    <property type="entry name" value="Plasminogen Kringle 4"/>
    <property type="match status" value="1"/>
</dbReference>
<dbReference type="InterPro" id="IPR013806">
    <property type="entry name" value="Kringle-like"/>
</dbReference>
<evidence type="ECO:0000256" key="6">
    <source>
        <dbReference type="PROSITE-ProRule" id="PRU00196"/>
    </source>
</evidence>
<keyword evidence="11" id="KW-1185">Reference proteome</keyword>
<dbReference type="PROSITE" id="PS50287">
    <property type="entry name" value="SRCR_2"/>
    <property type="match status" value="1"/>
</dbReference>
<keyword evidence="4 6" id="KW-1015">Disulfide bond</keyword>
<keyword evidence="3 5" id="KW-0420">Kringle</keyword>
<dbReference type="PANTHER" id="PTHR48071">
    <property type="entry name" value="SRCR DOMAIN-CONTAINING PROTEIN"/>
    <property type="match status" value="1"/>
</dbReference>
<dbReference type="SMART" id="SM00034">
    <property type="entry name" value="CLECT"/>
    <property type="match status" value="1"/>
</dbReference>
<dbReference type="InterPro" id="IPR000001">
    <property type="entry name" value="Kringle"/>
</dbReference>
<dbReference type="InterPro" id="IPR001190">
    <property type="entry name" value="SRCR"/>
</dbReference>
<dbReference type="Pfam" id="PF00051">
    <property type="entry name" value="Kringle"/>
    <property type="match status" value="1"/>
</dbReference>
<feature type="domain" description="Kringle" evidence="8">
    <location>
        <begin position="325"/>
        <end position="405"/>
    </location>
</feature>
<dbReference type="Proteomes" id="UP001148838">
    <property type="component" value="Unassembled WGS sequence"/>
</dbReference>
<evidence type="ECO:0000259" key="8">
    <source>
        <dbReference type="PROSITE" id="PS50070"/>
    </source>
</evidence>
<evidence type="ECO:0000256" key="5">
    <source>
        <dbReference type="PROSITE-ProRule" id="PRU00121"/>
    </source>
</evidence>
<reference evidence="10 11" key="1">
    <citation type="journal article" date="2022" name="Allergy">
        <title>Genome assembly and annotation of Periplaneta americana reveal a comprehensive cockroach allergen profile.</title>
        <authorList>
            <person name="Wang L."/>
            <person name="Xiong Q."/>
            <person name="Saelim N."/>
            <person name="Wang L."/>
            <person name="Nong W."/>
            <person name="Wan A.T."/>
            <person name="Shi M."/>
            <person name="Liu X."/>
            <person name="Cao Q."/>
            <person name="Hui J.H.L."/>
            <person name="Sookrung N."/>
            <person name="Leung T.F."/>
            <person name="Tungtrongchitr A."/>
            <person name="Tsui S.K.W."/>
        </authorList>
    </citation>
    <scope>NUCLEOTIDE SEQUENCE [LARGE SCALE GENOMIC DNA]</scope>
    <source>
        <strain evidence="10">PWHHKU_190912</strain>
    </source>
</reference>
<dbReference type="InterPro" id="IPR038178">
    <property type="entry name" value="Kringle_sf"/>
</dbReference>
<dbReference type="PROSITE" id="PS50041">
    <property type="entry name" value="C_TYPE_LECTIN_2"/>
    <property type="match status" value="1"/>
</dbReference>
<dbReference type="SMART" id="SM00130">
    <property type="entry name" value="KR"/>
    <property type="match status" value="1"/>
</dbReference>
<dbReference type="PROSITE" id="PS50070">
    <property type="entry name" value="KRINGLE_2"/>
    <property type="match status" value="1"/>
</dbReference>
<dbReference type="Gene3D" id="3.10.100.10">
    <property type="entry name" value="Mannose-Binding Protein A, subunit A"/>
    <property type="match status" value="1"/>
</dbReference>
<dbReference type="InterPro" id="IPR036772">
    <property type="entry name" value="SRCR-like_dom_sf"/>
</dbReference>
<dbReference type="PANTHER" id="PTHR48071:SF18">
    <property type="entry name" value="DELETED IN MALIGNANT BRAIN TUMORS 1 PROTEIN-RELATED"/>
    <property type="match status" value="1"/>
</dbReference>
<dbReference type="InterPro" id="IPR016187">
    <property type="entry name" value="CTDL_fold"/>
</dbReference>
<evidence type="ECO:0000256" key="1">
    <source>
        <dbReference type="ARBA" id="ARBA00004613"/>
    </source>
</evidence>
<evidence type="ECO:0000256" key="3">
    <source>
        <dbReference type="ARBA" id="ARBA00022572"/>
    </source>
</evidence>
<dbReference type="PRINTS" id="PR00018">
    <property type="entry name" value="KRINGLE"/>
</dbReference>